<dbReference type="Pfam" id="PF09339">
    <property type="entry name" value="HTH_IclR"/>
    <property type="match status" value="1"/>
</dbReference>
<dbReference type="GO" id="GO:0045892">
    <property type="term" value="P:negative regulation of DNA-templated transcription"/>
    <property type="evidence" value="ECO:0007669"/>
    <property type="project" value="TreeGrafter"/>
</dbReference>
<reference evidence="8 9" key="1">
    <citation type="journal article" date="2014" name="BMC Genomics">
        <title>Comparison of environmental and isolate Sulfobacillus genomes reveals diverse carbon, sulfur, nitrogen, and hydrogen metabolisms.</title>
        <authorList>
            <person name="Justice N.B."/>
            <person name="Norman A."/>
            <person name="Brown C.T."/>
            <person name="Singh A."/>
            <person name="Thomas B.C."/>
            <person name="Banfield J.F."/>
        </authorList>
    </citation>
    <scope>NUCLEOTIDE SEQUENCE [LARGE SCALE GENOMIC DNA]</scope>
    <source>
        <strain evidence="8">AMDSBA4</strain>
    </source>
</reference>
<feature type="domain" description="IclR-ED" evidence="7">
    <location>
        <begin position="87"/>
        <end position="272"/>
    </location>
</feature>
<dbReference type="SMART" id="SM00346">
    <property type="entry name" value="HTH_ICLR"/>
    <property type="match status" value="1"/>
</dbReference>
<evidence type="ECO:0000259" key="6">
    <source>
        <dbReference type="PROSITE" id="PS51077"/>
    </source>
</evidence>
<name>A0A2T2XH24_9FIRM</name>
<dbReference type="InterPro" id="IPR050707">
    <property type="entry name" value="HTH_MetabolicPath_Reg"/>
</dbReference>
<dbReference type="SUPFAM" id="SSF46785">
    <property type="entry name" value="Winged helix' DNA-binding domain"/>
    <property type="match status" value="1"/>
</dbReference>
<keyword evidence="2" id="KW-0238">DNA-binding</keyword>
<dbReference type="Gene3D" id="3.30.450.40">
    <property type="match status" value="1"/>
</dbReference>
<dbReference type="PROSITE" id="PS51078">
    <property type="entry name" value="ICLR_ED"/>
    <property type="match status" value="1"/>
</dbReference>
<organism evidence="8 9">
    <name type="scientific">Sulfobacillus benefaciens</name>
    <dbReference type="NCBI Taxonomy" id="453960"/>
    <lineage>
        <taxon>Bacteria</taxon>
        <taxon>Bacillati</taxon>
        <taxon>Bacillota</taxon>
        <taxon>Clostridia</taxon>
        <taxon>Eubacteriales</taxon>
        <taxon>Clostridiales Family XVII. Incertae Sedis</taxon>
        <taxon>Sulfobacillus</taxon>
    </lineage>
</organism>
<dbReference type="FunFam" id="1.10.10.10:FF:000056">
    <property type="entry name" value="IclR family transcriptional regulator"/>
    <property type="match status" value="1"/>
</dbReference>
<evidence type="ECO:0000256" key="1">
    <source>
        <dbReference type="ARBA" id="ARBA00023015"/>
    </source>
</evidence>
<keyword evidence="3" id="KW-0804">Transcription</keyword>
<dbReference type="PANTHER" id="PTHR30136:SF34">
    <property type="entry name" value="TRANSCRIPTIONAL REGULATOR"/>
    <property type="match status" value="1"/>
</dbReference>
<accession>A0A2T2XH24</accession>
<comment type="caution">
    <text evidence="8">The sequence shown here is derived from an EMBL/GenBank/DDBJ whole genome shotgun (WGS) entry which is preliminary data.</text>
</comment>
<dbReference type="GO" id="GO:0003700">
    <property type="term" value="F:DNA-binding transcription factor activity"/>
    <property type="evidence" value="ECO:0007669"/>
    <property type="project" value="TreeGrafter"/>
</dbReference>
<dbReference type="GO" id="GO:0003677">
    <property type="term" value="F:DNA binding"/>
    <property type="evidence" value="ECO:0007669"/>
    <property type="project" value="UniProtKB-KW"/>
</dbReference>
<comment type="function">
    <text evidence="4">May be an activator protein for the gylABX operon.</text>
</comment>
<sequence length="281" mass="30846">MTEETHTEPEGVGAEDNQEDRYLSSALARGLAIIRCFDQHHTELSLTEIAELLGVSRSVPFRFVYTLEALGYLRQDSHSKRYHLTPKVMELGYAYMQSLQINDVVMPVLKQLRDSTGFSAHMGVLQGSSVVYVARVPATAITSVNIHVGARLPSHATAMGKVLLAYQPSSVVQALYGENRSLEVFTQNTKVSVEALLADLKAIRERGYAISNEEFEYGIRSVAVPILNARGESEAAINVAAIPSAVDGEKEVETMLPALKQAQDALESYLVHSGRTFDAEY</sequence>
<evidence type="ECO:0000256" key="2">
    <source>
        <dbReference type="ARBA" id="ARBA00023125"/>
    </source>
</evidence>
<evidence type="ECO:0000313" key="9">
    <source>
        <dbReference type="Proteomes" id="UP000242972"/>
    </source>
</evidence>
<keyword evidence="1" id="KW-0805">Transcription regulation</keyword>
<dbReference type="EMBL" id="PXYW01000016">
    <property type="protein sequence ID" value="PSR33815.1"/>
    <property type="molecule type" value="Genomic_DNA"/>
</dbReference>
<dbReference type="Gene3D" id="1.10.10.10">
    <property type="entry name" value="Winged helix-like DNA-binding domain superfamily/Winged helix DNA-binding domain"/>
    <property type="match status" value="1"/>
</dbReference>
<protein>
    <recommendedName>
        <fullName evidence="5">Glycerol operon regulatory protein</fullName>
    </recommendedName>
</protein>
<feature type="domain" description="HTH iclR-type" evidence="6">
    <location>
        <begin position="24"/>
        <end position="86"/>
    </location>
</feature>
<evidence type="ECO:0000256" key="3">
    <source>
        <dbReference type="ARBA" id="ARBA00023163"/>
    </source>
</evidence>
<dbReference type="InterPro" id="IPR005471">
    <property type="entry name" value="Tscrpt_reg_IclR_N"/>
</dbReference>
<proteinExistence type="predicted"/>
<dbReference type="InterPro" id="IPR036390">
    <property type="entry name" value="WH_DNA-bd_sf"/>
</dbReference>
<dbReference type="SUPFAM" id="SSF55781">
    <property type="entry name" value="GAF domain-like"/>
    <property type="match status" value="1"/>
</dbReference>
<evidence type="ECO:0000256" key="4">
    <source>
        <dbReference type="ARBA" id="ARBA00058938"/>
    </source>
</evidence>
<evidence type="ECO:0000313" key="8">
    <source>
        <dbReference type="EMBL" id="PSR33815.1"/>
    </source>
</evidence>
<dbReference type="Pfam" id="PF01614">
    <property type="entry name" value="IclR_C"/>
    <property type="match status" value="1"/>
</dbReference>
<dbReference type="PROSITE" id="PS51077">
    <property type="entry name" value="HTH_ICLR"/>
    <property type="match status" value="1"/>
</dbReference>
<dbReference type="PANTHER" id="PTHR30136">
    <property type="entry name" value="HELIX-TURN-HELIX TRANSCRIPTIONAL REGULATOR, ICLR FAMILY"/>
    <property type="match status" value="1"/>
</dbReference>
<dbReference type="InterPro" id="IPR029016">
    <property type="entry name" value="GAF-like_dom_sf"/>
</dbReference>
<evidence type="ECO:0000259" key="7">
    <source>
        <dbReference type="PROSITE" id="PS51078"/>
    </source>
</evidence>
<dbReference type="InterPro" id="IPR036388">
    <property type="entry name" value="WH-like_DNA-bd_sf"/>
</dbReference>
<evidence type="ECO:0000256" key="5">
    <source>
        <dbReference type="ARBA" id="ARBA00070406"/>
    </source>
</evidence>
<gene>
    <name evidence="8" type="ORF">C7B46_08175</name>
</gene>
<dbReference type="AlphaFoldDB" id="A0A2T2XH24"/>
<dbReference type="Proteomes" id="UP000242972">
    <property type="component" value="Unassembled WGS sequence"/>
</dbReference>
<dbReference type="InterPro" id="IPR014757">
    <property type="entry name" value="Tscrpt_reg_IclR_C"/>
</dbReference>